<dbReference type="RefSeq" id="WP_185036154.1">
    <property type="nucleotide sequence ID" value="NZ_BNBN01000020.1"/>
</dbReference>
<dbReference type="GO" id="GO:0004337">
    <property type="term" value="F:(2E,6E)-farnesyl diphosphate synthase activity"/>
    <property type="evidence" value="ECO:0007669"/>
    <property type="project" value="UniProtKB-EC"/>
</dbReference>
<reference evidence="7 8" key="1">
    <citation type="submission" date="2020-08" db="EMBL/GenBank/DDBJ databases">
        <title>Genomic Encyclopedia of Type Strains, Phase IV (KMG-IV): sequencing the most valuable type-strain genomes for metagenomic binning, comparative biology and taxonomic classification.</title>
        <authorList>
            <person name="Goeker M."/>
        </authorList>
    </citation>
    <scope>NUCLEOTIDE SEQUENCE [LARGE SCALE GENOMIC DNA]</scope>
    <source>
        <strain evidence="7 8">DSM 40141</strain>
    </source>
</reference>
<protein>
    <submittedName>
        <fullName evidence="7">Geranylgeranyl diphosphate synthase type I</fullName>
        <ecNumber evidence="7">2.5.1.1</ecNumber>
        <ecNumber evidence="7">2.5.1.10</ecNumber>
        <ecNumber evidence="7">2.5.1.29</ecNumber>
    </submittedName>
</protein>
<evidence type="ECO:0000313" key="7">
    <source>
        <dbReference type="EMBL" id="MBB6439615.1"/>
    </source>
</evidence>
<dbReference type="Proteomes" id="UP000540423">
    <property type="component" value="Unassembled WGS sequence"/>
</dbReference>
<dbReference type="EC" id="2.5.1.10" evidence="7"/>
<keyword evidence="5" id="KW-0460">Magnesium</keyword>
<proteinExistence type="inferred from homology"/>
<dbReference type="Gene3D" id="1.10.600.10">
    <property type="entry name" value="Farnesyl Diphosphate Synthase"/>
    <property type="match status" value="1"/>
</dbReference>
<dbReference type="PANTHER" id="PTHR12001">
    <property type="entry name" value="GERANYLGERANYL PYROPHOSPHATE SYNTHASE"/>
    <property type="match status" value="1"/>
</dbReference>
<dbReference type="EC" id="2.5.1.29" evidence="7"/>
<dbReference type="Pfam" id="PF00348">
    <property type="entry name" value="polyprenyl_synt"/>
    <property type="match status" value="1"/>
</dbReference>
<dbReference type="EC" id="2.5.1.1" evidence="7"/>
<evidence type="ECO:0000256" key="5">
    <source>
        <dbReference type="ARBA" id="ARBA00022842"/>
    </source>
</evidence>
<comment type="cofactor">
    <cofactor evidence="1">
        <name>Mg(2+)</name>
        <dbReference type="ChEBI" id="CHEBI:18420"/>
    </cofactor>
</comment>
<dbReference type="EMBL" id="JACHEM010000025">
    <property type="protein sequence ID" value="MBB6439615.1"/>
    <property type="molecule type" value="Genomic_DNA"/>
</dbReference>
<evidence type="ECO:0000256" key="4">
    <source>
        <dbReference type="ARBA" id="ARBA00022723"/>
    </source>
</evidence>
<evidence type="ECO:0000256" key="2">
    <source>
        <dbReference type="ARBA" id="ARBA00006706"/>
    </source>
</evidence>
<dbReference type="InterPro" id="IPR008949">
    <property type="entry name" value="Isoprenoid_synthase_dom_sf"/>
</dbReference>
<gene>
    <name evidence="7" type="ORF">HNQ79_006127</name>
</gene>
<keyword evidence="4" id="KW-0479">Metal-binding</keyword>
<dbReference type="GO" id="GO:0046872">
    <property type="term" value="F:metal ion binding"/>
    <property type="evidence" value="ECO:0007669"/>
    <property type="project" value="UniProtKB-KW"/>
</dbReference>
<dbReference type="GO" id="GO:0004161">
    <property type="term" value="F:dimethylallyltranstransferase activity"/>
    <property type="evidence" value="ECO:0007669"/>
    <property type="project" value="UniProtKB-EC"/>
</dbReference>
<comment type="caution">
    <text evidence="7">The sequence shown here is derived from an EMBL/GenBank/DDBJ whole genome shotgun (WGS) entry which is preliminary data.</text>
</comment>
<keyword evidence="3 6" id="KW-0808">Transferase</keyword>
<dbReference type="SFLD" id="SFLDG01017">
    <property type="entry name" value="Polyprenyl_Transferase_Like"/>
    <property type="match status" value="1"/>
</dbReference>
<dbReference type="GO" id="GO:0008299">
    <property type="term" value="P:isoprenoid biosynthetic process"/>
    <property type="evidence" value="ECO:0007669"/>
    <property type="project" value="InterPro"/>
</dbReference>
<accession>A0A7X0HL03</accession>
<dbReference type="SFLD" id="SFLDS00005">
    <property type="entry name" value="Isoprenoid_Synthase_Type_I"/>
    <property type="match status" value="1"/>
</dbReference>
<evidence type="ECO:0000313" key="8">
    <source>
        <dbReference type="Proteomes" id="UP000540423"/>
    </source>
</evidence>
<name>A0A7X0HL03_9ACTN</name>
<evidence type="ECO:0000256" key="1">
    <source>
        <dbReference type="ARBA" id="ARBA00001946"/>
    </source>
</evidence>
<organism evidence="7 8">
    <name type="scientific">Streptomyces candidus</name>
    <dbReference type="NCBI Taxonomy" id="67283"/>
    <lineage>
        <taxon>Bacteria</taxon>
        <taxon>Bacillati</taxon>
        <taxon>Actinomycetota</taxon>
        <taxon>Actinomycetes</taxon>
        <taxon>Kitasatosporales</taxon>
        <taxon>Streptomycetaceae</taxon>
        <taxon>Streptomyces</taxon>
    </lineage>
</organism>
<sequence length="367" mass="39539">MTLSPPAPAPVRASAALDLQQLKAQVEDVLSAFLQGKAQRDAHHAGLPDLTLALQEFLAAGGKRIRPVLALVGWHIAGATGSYRTALHLAASLELFHAFALIHDDVMDASDTRRGRPTVHRAFAQQHGGPPQAADQYGQSAAILTGDLALIWSDELLHHGHPTPAQLAALLPLLEEMRTEITLGQYLDLAHTGPHTETDLDCALRIIRYKTAKYTIERPLHLGAALAGADRHLLHTLSAYAIPVGEAFQLRDDLLGVFGTPDTTGKPALDDLREGKATPLIALTLKRGSPGQREQLRSLLGCPTLTEDQAQTARHIITATDAPHTVEDMINHRYHQALTALEETIHLDTAGANALRLLAHQAVTRSA</sequence>
<dbReference type="PROSITE" id="PS00723">
    <property type="entry name" value="POLYPRENYL_SYNTHASE_1"/>
    <property type="match status" value="1"/>
</dbReference>
<dbReference type="GO" id="GO:0004311">
    <property type="term" value="F:geranylgeranyl diphosphate synthase activity"/>
    <property type="evidence" value="ECO:0007669"/>
    <property type="project" value="UniProtKB-EC"/>
</dbReference>
<dbReference type="PROSITE" id="PS00444">
    <property type="entry name" value="POLYPRENYL_SYNTHASE_2"/>
    <property type="match status" value="1"/>
</dbReference>
<dbReference type="InterPro" id="IPR033749">
    <property type="entry name" value="Polyprenyl_synt_CS"/>
</dbReference>
<evidence type="ECO:0000256" key="3">
    <source>
        <dbReference type="ARBA" id="ARBA00022679"/>
    </source>
</evidence>
<dbReference type="InterPro" id="IPR000092">
    <property type="entry name" value="Polyprenyl_synt"/>
</dbReference>
<dbReference type="CDD" id="cd00685">
    <property type="entry name" value="Trans_IPPS_HT"/>
    <property type="match status" value="1"/>
</dbReference>
<dbReference type="SUPFAM" id="SSF48576">
    <property type="entry name" value="Terpenoid synthases"/>
    <property type="match status" value="1"/>
</dbReference>
<dbReference type="PANTHER" id="PTHR12001:SF85">
    <property type="entry name" value="SHORT CHAIN ISOPRENYL DIPHOSPHATE SYNTHASE"/>
    <property type="match status" value="1"/>
</dbReference>
<dbReference type="AlphaFoldDB" id="A0A7X0HL03"/>
<keyword evidence="8" id="KW-1185">Reference proteome</keyword>
<comment type="similarity">
    <text evidence="2 6">Belongs to the FPP/GGPP synthase family.</text>
</comment>
<evidence type="ECO:0000256" key="6">
    <source>
        <dbReference type="RuleBase" id="RU004466"/>
    </source>
</evidence>